<protein>
    <submittedName>
        <fullName evidence="5">Glycerate kinase</fullName>
    </submittedName>
</protein>
<dbReference type="EMBL" id="BAABCM010000001">
    <property type="protein sequence ID" value="GAA3796275.1"/>
    <property type="molecule type" value="Genomic_DNA"/>
</dbReference>
<comment type="caution">
    <text evidence="5">The sequence shown here is derived from an EMBL/GenBank/DDBJ whole genome shotgun (WGS) entry which is preliminary data.</text>
</comment>
<evidence type="ECO:0000313" key="6">
    <source>
        <dbReference type="Proteomes" id="UP001501624"/>
    </source>
</evidence>
<evidence type="ECO:0000256" key="4">
    <source>
        <dbReference type="PIRNR" id="PIRNR006078"/>
    </source>
</evidence>
<dbReference type="RefSeq" id="WP_237334691.1">
    <property type="nucleotide sequence ID" value="NZ_BAABCM010000001.1"/>
</dbReference>
<keyword evidence="2 4" id="KW-0808">Transferase</keyword>
<evidence type="ECO:0000256" key="1">
    <source>
        <dbReference type="ARBA" id="ARBA00006284"/>
    </source>
</evidence>
<sequence length="328" mass="32263">MRVVVAPDSFKGTYSAGEVASAIAAGLGSAGAEAVPLPVADGGEGTVDVLSGPLGLSARAAASRNPWGAECPGSIALSRDGAAFVELASVCGITTPHDGVRDPVSASTYGVGMLMIAAARAGAREVVVAAGGSATSDGGAGALRAIRAGGGLPVPVTVLTDVTTPYRDAARVFGPQKGADPAQVEVLTSRLRAVASALPRDPWDVPGTGAAGGFAGAMWAFGASLVPGAGYVLDALNFDAQVASAQAVVVGEGRLDGQSTQGKIVSAVLARSPGVNRFAVVGSLGPGAETIRDEFTGVLVASTPEEMRAAGRVIAGRLRPGSGRPGRA</sequence>
<dbReference type="PANTHER" id="PTHR21599">
    <property type="entry name" value="GLYCERATE KINASE"/>
    <property type="match status" value="1"/>
</dbReference>
<keyword evidence="6" id="KW-1185">Reference proteome</keyword>
<dbReference type="Pfam" id="PF02595">
    <property type="entry name" value="Gly_kinase"/>
    <property type="match status" value="2"/>
</dbReference>
<keyword evidence="3 4" id="KW-0418">Kinase</keyword>
<dbReference type="SUPFAM" id="SSF110738">
    <property type="entry name" value="Glycerate kinase I"/>
    <property type="match status" value="1"/>
</dbReference>
<accession>A0ABP7HMJ6</accession>
<gene>
    <name evidence="5" type="ORF">GCM10022380_11820</name>
</gene>
<evidence type="ECO:0000313" key="5">
    <source>
        <dbReference type="EMBL" id="GAA3796275.1"/>
    </source>
</evidence>
<evidence type="ECO:0000256" key="3">
    <source>
        <dbReference type="ARBA" id="ARBA00022777"/>
    </source>
</evidence>
<dbReference type="PIRSF" id="PIRSF006078">
    <property type="entry name" value="GlxK"/>
    <property type="match status" value="1"/>
</dbReference>
<dbReference type="InterPro" id="IPR018193">
    <property type="entry name" value="Glyc_kinase_flavodox-like_fold"/>
</dbReference>
<name>A0ABP7HMJ6_9PSEU</name>
<dbReference type="Gene3D" id="3.40.50.10350">
    <property type="entry name" value="Glycerate kinase, domain 1"/>
    <property type="match status" value="2"/>
</dbReference>
<organism evidence="5 6">
    <name type="scientific">Amycolatopsis tucumanensis</name>
    <dbReference type="NCBI Taxonomy" id="401106"/>
    <lineage>
        <taxon>Bacteria</taxon>
        <taxon>Bacillati</taxon>
        <taxon>Actinomycetota</taxon>
        <taxon>Actinomycetes</taxon>
        <taxon>Pseudonocardiales</taxon>
        <taxon>Pseudonocardiaceae</taxon>
        <taxon>Amycolatopsis</taxon>
    </lineage>
</organism>
<dbReference type="InterPro" id="IPR004381">
    <property type="entry name" value="Glycerate_kinase"/>
</dbReference>
<dbReference type="PANTHER" id="PTHR21599:SF0">
    <property type="entry name" value="GLYCERATE KINASE"/>
    <property type="match status" value="1"/>
</dbReference>
<dbReference type="Gene3D" id="3.90.1510.10">
    <property type="entry name" value="Glycerate kinase, domain 2"/>
    <property type="match status" value="2"/>
</dbReference>
<dbReference type="GO" id="GO:0016301">
    <property type="term" value="F:kinase activity"/>
    <property type="evidence" value="ECO:0007669"/>
    <property type="project" value="UniProtKB-KW"/>
</dbReference>
<dbReference type="Proteomes" id="UP001501624">
    <property type="component" value="Unassembled WGS sequence"/>
</dbReference>
<reference evidence="6" key="1">
    <citation type="journal article" date="2019" name="Int. J. Syst. Evol. Microbiol.">
        <title>The Global Catalogue of Microorganisms (GCM) 10K type strain sequencing project: providing services to taxonomists for standard genome sequencing and annotation.</title>
        <authorList>
            <consortium name="The Broad Institute Genomics Platform"/>
            <consortium name="The Broad Institute Genome Sequencing Center for Infectious Disease"/>
            <person name="Wu L."/>
            <person name="Ma J."/>
        </authorList>
    </citation>
    <scope>NUCLEOTIDE SEQUENCE [LARGE SCALE GENOMIC DNA]</scope>
    <source>
        <strain evidence="6">JCM 17017</strain>
    </source>
</reference>
<proteinExistence type="inferred from homology"/>
<evidence type="ECO:0000256" key="2">
    <source>
        <dbReference type="ARBA" id="ARBA00022679"/>
    </source>
</evidence>
<dbReference type="InterPro" id="IPR036129">
    <property type="entry name" value="Glycerate_kinase_sf"/>
</dbReference>
<dbReference type="InterPro" id="IPR018197">
    <property type="entry name" value="Glycerate_kinase_RE-like"/>
</dbReference>
<comment type="similarity">
    <text evidence="1 4">Belongs to the glycerate kinase type-1 family.</text>
</comment>